<feature type="chain" id="PRO_5021929307" description="Secreted protein" evidence="1">
    <location>
        <begin position="29"/>
        <end position="89"/>
    </location>
</feature>
<evidence type="ECO:0008006" key="4">
    <source>
        <dbReference type="Google" id="ProtNLM"/>
    </source>
</evidence>
<dbReference type="Proteomes" id="UP000320421">
    <property type="component" value="Chromosome"/>
</dbReference>
<dbReference type="AlphaFoldDB" id="A0A517PLG3"/>
<protein>
    <recommendedName>
        <fullName evidence="4">Secreted protein</fullName>
    </recommendedName>
</protein>
<sequence length="89" mass="10430" precursor="true">MFNMKLLKTALLCTAGLVPLSAGQVAQARSYAQPPVRCVMKPVVTYQFQKRRFTHFVTRYDHFGRPYRVRQVCYKTVRVPVTTWVRVCY</sequence>
<evidence type="ECO:0000256" key="1">
    <source>
        <dbReference type="SAM" id="SignalP"/>
    </source>
</evidence>
<gene>
    <name evidence="2" type="ORF">HG66A1_19910</name>
</gene>
<keyword evidence="3" id="KW-1185">Reference proteome</keyword>
<feature type="signal peptide" evidence="1">
    <location>
        <begin position="1"/>
        <end position="28"/>
    </location>
</feature>
<organism evidence="2 3">
    <name type="scientific">Gimesia chilikensis</name>
    <dbReference type="NCBI Taxonomy" id="2605989"/>
    <lineage>
        <taxon>Bacteria</taxon>
        <taxon>Pseudomonadati</taxon>
        <taxon>Planctomycetota</taxon>
        <taxon>Planctomycetia</taxon>
        <taxon>Planctomycetales</taxon>
        <taxon>Planctomycetaceae</taxon>
        <taxon>Gimesia</taxon>
    </lineage>
</organism>
<dbReference type="RefSeq" id="WP_145182726.1">
    <property type="nucleotide sequence ID" value="NZ_CP036266.1"/>
</dbReference>
<accession>A0A517PLG3</accession>
<evidence type="ECO:0000313" key="3">
    <source>
        <dbReference type="Proteomes" id="UP000320421"/>
    </source>
</evidence>
<keyword evidence="1" id="KW-0732">Signal</keyword>
<evidence type="ECO:0000313" key="2">
    <source>
        <dbReference type="EMBL" id="QDT20206.1"/>
    </source>
</evidence>
<name>A0A517PLG3_9PLAN</name>
<dbReference type="EMBL" id="CP036266">
    <property type="protein sequence ID" value="QDT20206.1"/>
    <property type="molecule type" value="Genomic_DNA"/>
</dbReference>
<reference evidence="2 3" key="1">
    <citation type="submission" date="2019-02" db="EMBL/GenBank/DDBJ databases">
        <title>Deep-cultivation of Planctomycetes and their phenomic and genomic characterization uncovers novel biology.</title>
        <authorList>
            <person name="Wiegand S."/>
            <person name="Jogler M."/>
            <person name="Boedeker C."/>
            <person name="Pinto D."/>
            <person name="Vollmers J."/>
            <person name="Rivas-Marin E."/>
            <person name="Kohn T."/>
            <person name="Peeters S.H."/>
            <person name="Heuer A."/>
            <person name="Rast P."/>
            <person name="Oberbeckmann S."/>
            <person name="Bunk B."/>
            <person name="Jeske O."/>
            <person name="Meyerdierks A."/>
            <person name="Storesund J.E."/>
            <person name="Kallscheuer N."/>
            <person name="Luecker S."/>
            <person name="Lage O.M."/>
            <person name="Pohl T."/>
            <person name="Merkel B.J."/>
            <person name="Hornburger P."/>
            <person name="Mueller R.-W."/>
            <person name="Bruemmer F."/>
            <person name="Labrenz M."/>
            <person name="Spormann A.M."/>
            <person name="Op den Camp H."/>
            <person name="Overmann J."/>
            <person name="Amann R."/>
            <person name="Jetten M.S.M."/>
            <person name="Mascher T."/>
            <person name="Medema M.H."/>
            <person name="Devos D.P."/>
            <person name="Kaster A.-K."/>
            <person name="Ovreas L."/>
            <person name="Rohde M."/>
            <person name="Galperin M.Y."/>
            <person name="Jogler C."/>
        </authorList>
    </citation>
    <scope>NUCLEOTIDE SEQUENCE [LARGE SCALE GENOMIC DNA]</scope>
    <source>
        <strain evidence="2 3">HG66A1</strain>
    </source>
</reference>
<proteinExistence type="predicted"/>